<dbReference type="AlphaFoldDB" id="A0A8J3BQ18"/>
<dbReference type="InterPro" id="IPR021314">
    <property type="entry name" value="DUF2911"/>
</dbReference>
<proteinExistence type="predicted"/>
<dbReference type="PANTHER" id="PTHR44943:SF8">
    <property type="entry name" value="TPR REPEAT-CONTAINING PROTEIN MJ0263"/>
    <property type="match status" value="1"/>
</dbReference>
<evidence type="ECO:0000256" key="2">
    <source>
        <dbReference type="ARBA" id="ARBA00022803"/>
    </source>
</evidence>
<reference evidence="4" key="2">
    <citation type="submission" date="2020-09" db="EMBL/GenBank/DDBJ databases">
        <authorList>
            <person name="Sun Q."/>
            <person name="Ohkuma M."/>
        </authorList>
    </citation>
    <scope>NUCLEOTIDE SEQUENCE</scope>
    <source>
        <strain evidence="4">JCM 12862</strain>
    </source>
</reference>
<evidence type="ECO:0000256" key="3">
    <source>
        <dbReference type="PROSITE-ProRule" id="PRU00339"/>
    </source>
</evidence>
<dbReference type="SMART" id="SM00028">
    <property type="entry name" value="TPR"/>
    <property type="match status" value="2"/>
</dbReference>
<dbReference type="Proteomes" id="UP000612329">
    <property type="component" value="Unassembled WGS sequence"/>
</dbReference>
<dbReference type="InterPro" id="IPR051685">
    <property type="entry name" value="Ycf3/AcsC/BcsC/TPR_MFPF"/>
</dbReference>
<feature type="repeat" description="TPR" evidence="3">
    <location>
        <begin position="262"/>
        <end position="295"/>
    </location>
</feature>
<dbReference type="EMBL" id="BMNR01000011">
    <property type="protein sequence ID" value="GGK34784.1"/>
    <property type="molecule type" value="Genomic_DNA"/>
</dbReference>
<feature type="repeat" description="TPR" evidence="3">
    <location>
        <begin position="296"/>
        <end position="329"/>
    </location>
</feature>
<evidence type="ECO:0008006" key="6">
    <source>
        <dbReference type="Google" id="ProtNLM"/>
    </source>
</evidence>
<gene>
    <name evidence="4" type="ORF">GCM10007962_31670</name>
</gene>
<keyword evidence="2 3" id="KW-0802">TPR repeat</keyword>
<sequence>MNIFAQLNLPRASQQASVSQRVGITDITINYSRPSVNGREIWGKLVPYGINNLGFGTATEAPWRAGANENTTITFTDDVMIDGKDIKAGTYGFHVVVKPDDKATIILSNDSQSWGSFFYDKDQDALRADVATREVPFRELLTYEFNSVTPTSATVSLIWGKKEIPFTIEVPVNVIVLNDIRAKLKGQQGFIRQNWEQAANYALNNGGDLNEALGWINNAIAGQFYSQKTFNNLAIKGQILNKMGKTMEYALLMDEASEMANKTQLNQLGYQMINAKDYERALKYFKMNIKNNPNDANGYDSLGECYKIMGDKKNAIKNLKKSLSLNPPANVKANSEKLLTELGAM</sequence>
<name>A0A8J3BQ18_9FLAO</name>
<keyword evidence="1" id="KW-0677">Repeat</keyword>
<evidence type="ECO:0000256" key="1">
    <source>
        <dbReference type="ARBA" id="ARBA00022737"/>
    </source>
</evidence>
<dbReference type="InterPro" id="IPR019734">
    <property type="entry name" value="TPR_rpt"/>
</dbReference>
<keyword evidence="5" id="KW-1185">Reference proteome</keyword>
<organism evidence="4 5">
    <name type="scientific">Yeosuana aromativorans</name>
    <dbReference type="NCBI Taxonomy" id="288019"/>
    <lineage>
        <taxon>Bacteria</taxon>
        <taxon>Pseudomonadati</taxon>
        <taxon>Bacteroidota</taxon>
        <taxon>Flavobacteriia</taxon>
        <taxon>Flavobacteriales</taxon>
        <taxon>Flavobacteriaceae</taxon>
        <taxon>Yeosuana</taxon>
    </lineage>
</organism>
<evidence type="ECO:0000313" key="5">
    <source>
        <dbReference type="Proteomes" id="UP000612329"/>
    </source>
</evidence>
<dbReference type="Pfam" id="PF11138">
    <property type="entry name" value="DUF2911"/>
    <property type="match status" value="1"/>
</dbReference>
<evidence type="ECO:0000313" key="4">
    <source>
        <dbReference type="EMBL" id="GGK34784.1"/>
    </source>
</evidence>
<protein>
    <recommendedName>
        <fullName evidence="6">DUF2911 domain-containing protein</fullName>
    </recommendedName>
</protein>
<dbReference type="PANTHER" id="PTHR44943">
    <property type="entry name" value="CELLULOSE SYNTHASE OPERON PROTEIN C"/>
    <property type="match status" value="1"/>
</dbReference>
<dbReference type="Gene3D" id="1.25.40.10">
    <property type="entry name" value="Tetratricopeptide repeat domain"/>
    <property type="match status" value="1"/>
</dbReference>
<accession>A0A8J3BQ18</accession>
<dbReference type="InterPro" id="IPR011990">
    <property type="entry name" value="TPR-like_helical_dom_sf"/>
</dbReference>
<dbReference type="PROSITE" id="PS50005">
    <property type="entry name" value="TPR"/>
    <property type="match status" value="2"/>
</dbReference>
<reference evidence="4" key="1">
    <citation type="journal article" date="2014" name="Int. J. Syst. Evol. Microbiol.">
        <title>Complete genome sequence of Corynebacterium casei LMG S-19264T (=DSM 44701T), isolated from a smear-ripened cheese.</title>
        <authorList>
            <consortium name="US DOE Joint Genome Institute (JGI-PGF)"/>
            <person name="Walter F."/>
            <person name="Albersmeier A."/>
            <person name="Kalinowski J."/>
            <person name="Ruckert C."/>
        </authorList>
    </citation>
    <scope>NUCLEOTIDE SEQUENCE</scope>
    <source>
        <strain evidence="4">JCM 12862</strain>
    </source>
</reference>
<dbReference type="SUPFAM" id="SSF48452">
    <property type="entry name" value="TPR-like"/>
    <property type="match status" value="1"/>
</dbReference>
<comment type="caution">
    <text evidence="4">The sequence shown here is derived from an EMBL/GenBank/DDBJ whole genome shotgun (WGS) entry which is preliminary data.</text>
</comment>